<dbReference type="GO" id="GO:0006874">
    <property type="term" value="P:intracellular calcium ion homeostasis"/>
    <property type="evidence" value="ECO:0007669"/>
    <property type="project" value="TreeGrafter"/>
</dbReference>
<keyword evidence="3" id="KW-0597">Phosphoprotein</keyword>
<evidence type="ECO:0000259" key="18">
    <source>
        <dbReference type="PROSITE" id="PS50105"/>
    </source>
</evidence>
<dbReference type="EMBL" id="VEVO01000015">
    <property type="protein sequence ID" value="KAF0030045.1"/>
    <property type="molecule type" value="Genomic_DNA"/>
</dbReference>
<dbReference type="InterPro" id="IPR001660">
    <property type="entry name" value="SAM"/>
</dbReference>
<dbReference type="FunFam" id="1.10.238.180:FF:000001">
    <property type="entry name" value="Stromal interaction molecule 1"/>
    <property type="match status" value="1"/>
</dbReference>
<organism evidence="19 20">
    <name type="scientific">Scophthalmus maximus</name>
    <name type="common">Turbot</name>
    <name type="synonym">Psetta maxima</name>
    <dbReference type="NCBI Taxonomy" id="52904"/>
    <lineage>
        <taxon>Eukaryota</taxon>
        <taxon>Metazoa</taxon>
        <taxon>Chordata</taxon>
        <taxon>Craniata</taxon>
        <taxon>Vertebrata</taxon>
        <taxon>Euteleostomi</taxon>
        <taxon>Actinopterygii</taxon>
        <taxon>Neopterygii</taxon>
        <taxon>Teleostei</taxon>
        <taxon>Neoteleostei</taxon>
        <taxon>Acanthomorphata</taxon>
        <taxon>Carangaria</taxon>
        <taxon>Pleuronectiformes</taxon>
        <taxon>Pleuronectoidei</taxon>
        <taxon>Scophthalmidae</taxon>
        <taxon>Scophthalmus</taxon>
    </lineage>
</organism>
<accession>A0A6A4SC74</accession>
<comment type="caution">
    <text evidence="19">The sequence shown here is derived from an EMBL/GenBank/DDBJ whole genome shotgun (WGS) entry which is preliminary data.</text>
</comment>
<dbReference type="FunFam" id="1.10.287.3550:FF:000001">
    <property type="entry name" value="Stromal interaction molecule 1"/>
    <property type="match status" value="1"/>
</dbReference>
<dbReference type="Gene3D" id="1.10.238.180">
    <property type="match status" value="1"/>
</dbReference>
<keyword evidence="13 17" id="KW-0472">Membrane</keyword>
<keyword evidence="10 17" id="KW-1133">Transmembrane helix</keyword>
<evidence type="ECO:0000256" key="7">
    <source>
        <dbReference type="ARBA" id="ARBA00022729"/>
    </source>
</evidence>
<dbReference type="Gene3D" id="1.10.287.3550">
    <property type="match status" value="1"/>
</dbReference>
<evidence type="ECO:0000256" key="6">
    <source>
        <dbReference type="ARBA" id="ARBA00022723"/>
    </source>
</evidence>
<sequence length="957" mass="108372">MLQGSSVLGHERPLVIRVSFATCVRTTVCLPLLGLITCVLISSVFHFEDSTGTHCQVPNYLPSISASISLSPECHIWRFCIGLHSAPRLLVAFTYFKFYKTRFASKFAEGSLSCLSLAFSLSENLGLLLLTYVSSSETYFVHKEGFVLFLVSSLIYMLITCRLWKAIKKYSLSPEDAKSHRWKVRCLLLNMSSCAFAGFFFWKHNMYCESGSYTFFALFEYLVVFSNMAFHLTAVWDFKSRELTPVMEFNTRVTLWIFLLCLVGESWTEKTSSSTPESQLGENGMSEVFNLFFHKETLIKLNNEDVLTHELQRFLNTFLVSPPEFCRIDDSLCKDENGLLSFEAIRSIHKQMDDDANGNVDVAETDGFLREDLNYHDPKAKHNTFHGDDQFISVEDLWNTWRGSEVFNWTVDEVVEWLITYVELPQYVEAFRKMNFNGSVMPRLAVKNTTLTLSILKILDRSHVQKLQLKSLDTVLFGAPMMNRHNHLKDFMLVVSIVIGMGGCWFAYIQNRYSKDHMKKMMKDLEGLQRAEQSLHDLQQKLQIAQEEHRTVEVEKVNLEQKMRDEINAAKQEAHRLRELREGTENELSRQKYAEEELVQVRMALRKAEKELESRSSWSPPESLQKWLQLTHEVEVQYYNIKKQNAERQLLVAKEGAEKIKKKRTTLFGTFHVAHSSSLDDVDHKILAAKQALGEVTAALRERLHRWQQIEILTGFTIVNNPGLPSLASALNLDSSYTGGRATPQHFIMSDDMDDLDEDIVPATLQSPSMMSLRQRHIDPQLAMGSQRDLNRSDSDSSLSLSQVGDRLSAYSSKGYLIKPTSLMHSLSGRAEDAVSLHGHTPNGGNRIHEGNPTEAVADSPLLMKKVCGVDESPSLGEINSLSESSRSLSPNSTEPDTPSPTGGQLGAAGPKVNSRIPQLSSKKSPLEEDSGSTGEETDSTASRKKHTFKIFKKQKK</sequence>
<dbReference type="GO" id="GO:0005509">
    <property type="term" value="F:calcium ion binding"/>
    <property type="evidence" value="ECO:0007669"/>
    <property type="project" value="TreeGrafter"/>
</dbReference>
<dbReference type="PROSITE" id="PS50105">
    <property type="entry name" value="SAM_DOMAIN"/>
    <property type="match status" value="1"/>
</dbReference>
<evidence type="ECO:0000256" key="15">
    <source>
        <dbReference type="SAM" id="Coils"/>
    </source>
</evidence>
<dbReference type="Gene3D" id="1.10.150.50">
    <property type="entry name" value="Transcription Factor, Ets-1"/>
    <property type="match status" value="1"/>
</dbReference>
<dbReference type="AlphaFoldDB" id="A0A6A4SC74"/>
<feature type="transmembrane region" description="Helical" evidence="17">
    <location>
        <begin position="20"/>
        <end position="45"/>
    </location>
</feature>
<evidence type="ECO:0000256" key="10">
    <source>
        <dbReference type="ARBA" id="ARBA00022989"/>
    </source>
</evidence>
<dbReference type="Proteomes" id="UP000438429">
    <property type="component" value="Unassembled WGS sequence"/>
</dbReference>
<dbReference type="PANTHER" id="PTHR15136">
    <property type="entry name" value="STROMAL INTERACTION MOLECULE HOMOLOG"/>
    <property type="match status" value="1"/>
</dbReference>
<feature type="coiled-coil region" evidence="15">
    <location>
        <begin position="528"/>
        <end position="611"/>
    </location>
</feature>
<evidence type="ECO:0000256" key="14">
    <source>
        <dbReference type="ARBA" id="ARBA00023180"/>
    </source>
</evidence>
<dbReference type="GO" id="GO:0051049">
    <property type="term" value="P:regulation of transport"/>
    <property type="evidence" value="ECO:0007669"/>
    <property type="project" value="UniProtKB-ARBA"/>
</dbReference>
<protein>
    <recommendedName>
        <fullName evidence="18">SAM domain-containing protein</fullName>
    </recommendedName>
</protein>
<gene>
    <name evidence="19" type="ORF">F2P81_016776</name>
</gene>
<dbReference type="GO" id="GO:0005789">
    <property type="term" value="C:endoplasmic reticulum membrane"/>
    <property type="evidence" value="ECO:0007669"/>
    <property type="project" value="UniProtKB-SubCell"/>
</dbReference>
<evidence type="ECO:0000256" key="2">
    <source>
        <dbReference type="ARBA" id="ARBA00022448"/>
    </source>
</evidence>
<keyword evidence="8" id="KW-0256">Endoplasmic reticulum</keyword>
<keyword evidence="11 15" id="KW-0175">Coiled coil</keyword>
<dbReference type="InterPro" id="IPR057835">
    <property type="entry name" value="EF-hand_STIM1/2"/>
</dbReference>
<evidence type="ECO:0000256" key="1">
    <source>
        <dbReference type="ARBA" id="ARBA00004115"/>
    </source>
</evidence>
<dbReference type="InterPro" id="IPR019402">
    <property type="entry name" value="CWH43_N"/>
</dbReference>
<keyword evidence="7" id="KW-0732">Signal</keyword>
<name>A0A6A4SC74_SCOMX</name>
<evidence type="ECO:0000313" key="20">
    <source>
        <dbReference type="Proteomes" id="UP000438429"/>
    </source>
</evidence>
<dbReference type="Pfam" id="PF10277">
    <property type="entry name" value="Frag1"/>
    <property type="match status" value="1"/>
</dbReference>
<evidence type="ECO:0000256" key="3">
    <source>
        <dbReference type="ARBA" id="ARBA00022553"/>
    </source>
</evidence>
<evidence type="ECO:0000313" key="19">
    <source>
        <dbReference type="EMBL" id="KAF0030045.1"/>
    </source>
</evidence>
<dbReference type="GO" id="GO:0002115">
    <property type="term" value="P:store-operated calcium entry"/>
    <property type="evidence" value="ECO:0007669"/>
    <property type="project" value="TreeGrafter"/>
</dbReference>
<feature type="compositionally biased region" description="Basic residues" evidence="16">
    <location>
        <begin position="943"/>
        <end position="957"/>
    </location>
</feature>
<keyword evidence="9" id="KW-0106">Calcium</keyword>
<evidence type="ECO:0000256" key="11">
    <source>
        <dbReference type="ARBA" id="ARBA00023054"/>
    </source>
</evidence>
<evidence type="ECO:0000256" key="16">
    <source>
        <dbReference type="SAM" id="MobiDB-lite"/>
    </source>
</evidence>
<feature type="transmembrane region" description="Helical" evidence="17">
    <location>
        <begin position="145"/>
        <end position="164"/>
    </location>
</feature>
<feature type="compositionally biased region" description="Low complexity" evidence="16">
    <location>
        <begin position="880"/>
        <end position="896"/>
    </location>
</feature>
<keyword evidence="6" id="KW-0479">Metal-binding</keyword>
<evidence type="ECO:0000256" key="13">
    <source>
        <dbReference type="ARBA" id="ARBA00023136"/>
    </source>
</evidence>
<dbReference type="PANTHER" id="PTHR15136:SF9">
    <property type="entry name" value="STROMAL INTERACTION MOLECULE 1"/>
    <property type="match status" value="1"/>
</dbReference>
<dbReference type="InterPro" id="IPR037608">
    <property type="entry name" value="STIM1/2"/>
</dbReference>
<dbReference type="Pfam" id="PF25578">
    <property type="entry name" value="EF-hand_STIM1"/>
    <property type="match status" value="1"/>
</dbReference>
<feature type="transmembrane region" description="Helical" evidence="17">
    <location>
        <begin position="110"/>
        <end position="133"/>
    </location>
</feature>
<keyword evidence="2" id="KW-0813">Transport</keyword>
<evidence type="ECO:0000256" key="8">
    <source>
        <dbReference type="ARBA" id="ARBA00022824"/>
    </source>
</evidence>
<dbReference type="InterPro" id="IPR013761">
    <property type="entry name" value="SAM/pointed_sf"/>
</dbReference>
<dbReference type="Pfam" id="PF16533">
    <property type="entry name" value="SOAR"/>
    <property type="match status" value="1"/>
</dbReference>
<keyword evidence="12" id="KW-0406">Ion transport</keyword>
<keyword evidence="5 17" id="KW-0812">Transmembrane</keyword>
<dbReference type="InterPro" id="IPR032393">
    <property type="entry name" value="SOAR_STIM1/2"/>
</dbReference>
<dbReference type="FunFam" id="1.20.5.340:FF:000011">
    <property type="entry name" value="Stromal interaction molecule 1"/>
    <property type="match status" value="1"/>
</dbReference>
<feature type="transmembrane region" description="Helical" evidence="17">
    <location>
        <begin position="491"/>
        <end position="509"/>
    </location>
</feature>
<dbReference type="SUPFAM" id="SSF47769">
    <property type="entry name" value="SAM/Pointed domain"/>
    <property type="match status" value="1"/>
</dbReference>
<proteinExistence type="predicted"/>
<keyword evidence="4" id="KW-0109">Calcium transport</keyword>
<feature type="region of interest" description="Disordered" evidence="16">
    <location>
        <begin position="835"/>
        <end position="854"/>
    </location>
</feature>
<reference evidence="19 20" key="1">
    <citation type="submission" date="2019-06" db="EMBL/GenBank/DDBJ databases">
        <title>Draft genomes of female and male turbot (Scophthalmus maximus).</title>
        <authorList>
            <person name="Xu H."/>
            <person name="Xu X.-W."/>
            <person name="Shao C."/>
            <person name="Chen S."/>
        </authorList>
    </citation>
    <scope>NUCLEOTIDE SEQUENCE [LARGE SCALE GENOMIC DNA]</scope>
    <source>
        <strain evidence="19">Ysfricsl-2016a</strain>
        <tissue evidence="19">Blood</tissue>
    </source>
</reference>
<dbReference type="GO" id="GO:0005246">
    <property type="term" value="F:calcium channel regulator activity"/>
    <property type="evidence" value="ECO:0007669"/>
    <property type="project" value="InterPro"/>
</dbReference>
<evidence type="ECO:0000256" key="5">
    <source>
        <dbReference type="ARBA" id="ARBA00022692"/>
    </source>
</evidence>
<evidence type="ECO:0000256" key="4">
    <source>
        <dbReference type="ARBA" id="ARBA00022568"/>
    </source>
</evidence>
<dbReference type="Gene3D" id="1.20.5.340">
    <property type="match status" value="1"/>
</dbReference>
<dbReference type="CDD" id="cd11722">
    <property type="entry name" value="SOAR"/>
    <property type="match status" value="1"/>
</dbReference>
<evidence type="ECO:0000256" key="12">
    <source>
        <dbReference type="ARBA" id="ARBA00023065"/>
    </source>
</evidence>
<keyword evidence="14" id="KW-0325">Glycoprotein</keyword>
<evidence type="ECO:0000256" key="9">
    <source>
        <dbReference type="ARBA" id="ARBA00022837"/>
    </source>
</evidence>
<evidence type="ECO:0000256" key="17">
    <source>
        <dbReference type="SAM" id="Phobius"/>
    </source>
</evidence>
<feature type="transmembrane region" description="Helical" evidence="17">
    <location>
        <begin position="184"/>
        <end position="202"/>
    </location>
</feature>
<feature type="region of interest" description="Disordered" evidence="16">
    <location>
        <begin position="874"/>
        <end position="957"/>
    </location>
</feature>
<feature type="compositionally biased region" description="Acidic residues" evidence="16">
    <location>
        <begin position="928"/>
        <end position="939"/>
    </location>
</feature>
<feature type="transmembrane region" description="Helical" evidence="17">
    <location>
        <begin position="214"/>
        <end position="236"/>
    </location>
</feature>
<comment type="subcellular location">
    <subcellularLocation>
        <location evidence="1">Endoplasmic reticulum membrane</location>
        <topology evidence="1">Single-pass type I membrane protein</topology>
    </subcellularLocation>
</comment>
<dbReference type="GO" id="GO:0005886">
    <property type="term" value="C:plasma membrane"/>
    <property type="evidence" value="ECO:0007669"/>
    <property type="project" value="TreeGrafter"/>
</dbReference>
<dbReference type="FunFam" id="1.10.150.50:FF:000009">
    <property type="entry name" value="Stromal interaction molecule 1"/>
    <property type="match status" value="1"/>
</dbReference>
<feature type="domain" description="SAM" evidence="18">
    <location>
        <begin position="409"/>
        <end position="464"/>
    </location>
</feature>